<comment type="cofactor">
    <cofactor evidence="1">
        <name>Mg(2+)</name>
        <dbReference type="ChEBI" id="CHEBI:18420"/>
    </cofactor>
</comment>
<dbReference type="RefSeq" id="WP_067015989.1">
    <property type="nucleotide sequence ID" value="NZ_FLOB01000004.1"/>
</dbReference>
<dbReference type="SUPFAM" id="SSF55073">
    <property type="entry name" value="Nucleotide cyclase"/>
    <property type="match status" value="1"/>
</dbReference>
<evidence type="ECO:0000313" key="7">
    <source>
        <dbReference type="EMBL" id="SBS31284.1"/>
    </source>
</evidence>
<dbReference type="InterPro" id="IPR000160">
    <property type="entry name" value="GGDEF_dom"/>
</dbReference>
<evidence type="ECO:0000256" key="3">
    <source>
        <dbReference type="ARBA" id="ARBA00034247"/>
    </source>
</evidence>
<dbReference type="GO" id="GO:0000160">
    <property type="term" value="P:phosphorelay signal transduction system"/>
    <property type="evidence" value="ECO:0007669"/>
    <property type="project" value="InterPro"/>
</dbReference>
<dbReference type="EMBL" id="FLOB01000004">
    <property type="protein sequence ID" value="SBS31284.1"/>
    <property type="molecule type" value="Genomic_DNA"/>
</dbReference>
<dbReference type="Pfam" id="PF00990">
    <property type="entry name" value="GGDEF"/>
    <property type="match status" value="1"/>
</dbReference>
<dbReference type="InterPro" id="IPR011006">
    <property type="entry name" value="CheY-like_superfamily"/>
</dbReference>
<feature type="domain" description="GGDEF" evidence="6">
    <location>
        <begin position="169"/>
        <end position="308"/>
    </location>
</feature>
<dbReference type="PROSITE" id="PS50110">
    <property type="entry name" value="RESPONSE_REGULATORY"/>
    <property type="match status" value="1"/>
</dbReference>
<name>A0A1A8TGX9_9GAMM</name>
<protein>
    <recommendedName>
        <fullName evidence="2">diguanylate cyclase</fullName>
        <ecNumber evidence="2">2.7.7.65</ecNumber>
    </recommendedName>
</protein>
<dbReference type="PANTHER" id="PTHR45138">
    <property type="entry name" value="REGULATORY COMPONENTS OF SENSORY TRANSDUCTION SYSTEM"/>
    <property type="match status" value="1"/>
</dbReference>
<evidence type="ECO:0000313" key="8">
    <source>
        <dbReference type="Proteomes" id="UP000092544"/>
    </source>
</evidence>
<dbReference type="SMART" id="SM00448">
    <property type="entry name" value="REC"/>
    <property type="match status" value="1"/>
</dbReference>
<dbReference type="EC" id="2.7.7.65" evidence="2"/>
<dbReference type="OrthoDB" id="9812260at2"/>
<dbReference type="InterPro" id="IPR043128">
    <property type="entry name" value="Rev_trsase/Diguanyl_cyclase"/>
</dbReference>
<proteinExistence type="predicted"/>
<feature type="modified residue" description="4-aspartylphosphate" evidence="4">
    <location>
        <position position="59"/>
    </location>
</feature>
<dbReference type="PROSITE" id="PS50887">
    <property type="entry name" value="GGDEF"/>
    <property type="match status" value="1"/>
</dbReference>
<evidence type="ECO:0000256" key="1">
    <source>
        <dbReference type="ARBA" id="ARBA00001946"/>
    </source>
</evidence>
<evidence type="ECO:0000259" key="6">
    <source>
        <dbReference type="PROSITE" id="PS50887"/>
    </source>
</evidence>
<dbReference type="NCBIfam" id="TIGR00254">
    <property type="entry name" value="GGDEF"/>
    <property type="match status" value="1"/>
</dbReference>
<accession>A0A1A8TGX9</accession>
<feature type="domain" description="Response regulatory" evidence="5">
    <location>
        <begin position="11"/>
        <end position="126"/>
    </location>
</feature>
<keyword evidence="4" id="KW-0597">Phosphoprotein</keyword>
<organism evidence="7 8">
    <name type="scientific">Marinomonas spartinae</name>
    <dbReference type="NCBI Taxonomy" id="1792290"/>
    <lineage>
        <taxon>Bacteria</taxon>
        <taxon>Pseudomonadati</taxon>
        <taxon>Pseudomonadota</taxon>
        <taxon>Gammaproteobacteria</taxon>
        <taxon>Oceanospirillales</taxon>
        <taxon>Oceanospirillaceae</taxon>
        <taxon>Marinomonas</taxon>
    </lineage>
</organism>
<dbReference type="Gene3D" id="3.30.70.270">
    <property type="match status" value="1"/>
</dbReference>
<comment type="catalytic activity">
    <reaction evidence="3">
        <text>2 GTP = 3',3'-c-di-GMP + 2 diphosphate</text>
        <dbReference type="Rhea" id="RHEA:24898"/>
        <dbReference type="ChEBI" id="CHEBI:33019"/>
        <dbReference type="ChEBI" id="CHEBI:37565"/>
        <dbReference type="ChEBI" id="CHEBI:58805"/>
        <dbReference type="EC" id="2.7.7.65"/>
    </reaction>
</comment>
<dbReference type="CDD" id="cd01949">
    <property type="entry name" value="GGDEF"/>
    <property type="match status" value="1"/>
</dbReference>
<dbReference type="InterPro" id="IPR029787">
    <property type="entry name" value="Nucleotide_cyclase"/>
</dbReference>
<reference evidence="7 8" key="1">
    <citation type="submission" date="2016-06" db="EMBL/GenBank/DDBJ databases">
        <authorList>
            <person name="Kjaerup R.B."/>
            <person name="Dalgaard T.S."/>
            <person name="Juul-Madsen H.R."/>
        </authorList>
    </citation>
    <scope>NUCLEOTIDE SEQUENCE [LARGE SCALE GENOMIC DNA]</scope>
    <source>
        <strain evidence="7 8">CECT 8886</strain>
    </source>
</reference>
<evidence type="ECO:0000256" key="4">
    <source>
        <dbReference type="PROSITE-ProRule" id="PRU00169"/>
    </source>
</evidence>
<dbReference type="PANTHER" id="PTHR45138:SF9">
    <property type="entry name" value="DIGUANYLATE CYCLASE DGCM-RELATED"/>
    <property type="match status" value="1"/>
</dbReference>
<keyword evidence="8" id="KW-1185">Reference proteome</keyword>
<dbReference type="STRING" id="1792290.MSP8886_02051"/>
<sequence>MKKLVESQRSDILIIDDDRTVVIALNKALKDLGRVRFALNSKQAFVMIEERLPDLILLDVELPDMRGLEVCSTLKNRPDTKSIPVLFITSNTEVGFEEKVFDVGGADYIAKPLNPRVVAARAKTHVAYHRAIELLEKLAHTDAMTGLANRRTFDEQLAIEFKRCYREQEPLTVAIIDIDEFKKYNDHFGHIAGDECIKSIASALIRSARRPVDLVARYGGEEFALLFPNTHAEGVGMHLDNLLHTIEQLNLTHAPSATHDVVTISIGYSTLTCKQAARLDDWDVVQAADKALYESKEKGRNRVSFAKVDAPSSLT</sequence>
<dbReference type="AlphaFoldDB" id="A0A1A8TGX9"/>
<dbReference type="Pfam" id="PF00072">
    <property type="entry name" value="Response_reg"/>
    <property type="match status" value="1"/>
</dbReference>
<dbReference type="InterPro" id="IPR001789">
    <property type="entry name" value="Sig_transdc_resp-reg_receiver"/>
</dbReference>
<dbReference type="GO" id="GO:0005886">
    <property type="term" value="C:plasma membrane"/>
    <property type="evidence" value="ECO:0007669"/>
    <property type="project" value="TreeGrafter"/>
</dbReference>
<dbReference type="GO" id="GO:1902201">
    <property type="term" value="P:negative regulation of bacterial-type flagellum-dependent cell motility"/>
    <property type="evidence" value="ECO:0007669"/>
    <property type="project" value="TreeGrafter"/>
</dbReference>
<dbReference type="Proteomes" id="UP000092544">
    <property type="component" value="Unassembled WGS sequence"/>
</dbReference>
<evidence type="ECO:0000256" key="2">
    <source>
        <dbReference type="ARBA" id="ARBA00012528"/>
    </source>
</evidence>
<dbReference type="SUPFAM" id="SSF52172">
    <property type="entry name" value="CheY-like"/>
    <property type="match status" value="1"/>
</dbReference>
<evidence type="ECO:0000259" key="5">
    <source>
        <dbReference type="PROSITE" id="PS50110"/>
    </source>
</evidence>
<gene>
    <name evidence="7" type="primary">cph2_7</name>
    <name evidence="7" type="ORF">MSP8886_02051</name>
</gene>
<dbReference type="FunFam" id="3.30.70.270:FF:000001">
    <property type="entry name" value="Diguanylate cyclase domain protein"/>
    <property type="match status" value="1"/>
</dbReference>
<dbReference type="InterPro" id="IPR050469">
    <property type="entry name" value="Diguanylate_Cyclase"/>
</dbReference>
<dbReference type="Gene3D" id="3.40.50.2300">
    <property type="match status" value="1"/>
</dbReference>
<dbReference type="GO" id="GO:0043709">
    <property type="term" value="P:cell adhesion involved in single-species biofilm formation"/>
    <property type="evidence" value="ECO:0007669"/>
    <property type="project" value="TreeGrafter"/>
</dbReference>
<dbReference type="GO" id="GO:0052621">
    <property type="term" value="F:diguanylate cyclase activity"/>
    <property type="evidence" value="ECO:0007669"/>
    <property type="project" value="UniProtKB-EC"/>
</dbReference>
<dbReference type="SMART" id="SM00267">
    <property type="entry name" value="GGDEF"/>
    <property type="match status" value="1"/>
</dbReference>